<dbReference type="SUPFAM" id="SSF55021">
    <property type="entry name" value="ACT-like"/>
    <property type="match status" value="1"/>
</dbReference>
<keyword evidence="8" id="KW-0021">Allosteric enzyme</keyword>
<dbReference type="Gene3D" id="3.40.50.1100">
    <property type="match status" value="2"/>
</dbReference>
<keyword evidence="10" id="KW-0663">Pyridoxal phosphate</keyword>
<dbReference type="PANTHER" id="PTHR48078">
    <property type="entry name" value="THREONINE DEHYDRATASE, MITOCHONDRIAL-RELATED"/>
    <property type="match status" value="1"/>
</dbReference>
<dbReference type="Pfam" id="PF00291">
    <property type="entry name" value="PALP"/>
    <property type="match status" value="1"/>
</dbReference>
<evidence type="ECO:0000256" key="6">
    <source>
        <dbReference type="ARBA" id="ARBA00012096"/>
    </source>
</evidence>
<dbReference type="EC" id="4.3.1.19" evidence="6"/>
<comment type="cofactor">
    <cofactor evidence="1">
        <name>pyridoxal 5'-phosphate</name>
        <dbReference type="ChEBI" id="CHEBI:597326"/>
    </cofactor>
</comment>
<evidence type="ECO:0000256" key="2">
    <source>
        <dbReference type="ARBA" id="ARBA00004810"/>
    </source>
</evidence>
<dbReference type="InterPro" id="IPR045865">
    <property type="entry name" value="ACT-like_dom_sf"/>
</dbReference>
<comment type="pathway">
    <text evidence="3">Amino-acid degradation; L-threonine degradation via propanoate pathway; propanoate from L-threonine: step 1/4.</text>
</comment>
<evidence type="ECO:0000256" key="10">
    <source>
        <dbReference type="ARBA" id="ARBA00022898"/>
    </source>
</evidence>
<evidence type="ECO:0000256" key="8">
    <source>
        <dbReference type="ARBA" id="ARBA00022533"/>
    </source>
</evidence>
<organism evidence="13 14">
    <name type="scientific">Nocardioides potassii</name>
    <dbReference type="NCBI Taxonomy" id="2911371"/>
    <lineage>
        <taxon>Bacteria</taxon>
        <taxon>Bacillati</taxon>
        <taxon>Actinomycetota</taxon>
        <taxon>Actinomycetes</taxon>
        <taxon>Propionibacteriales</taxon>
        <taxon>Nocardioidaceae</taxon>
        <taxon>Nocardioides</taxon>
    </lineage>
</organism>
<keyword evidence="9" id="KW-0412">Isoleucine biosynthesis</keyword>
<evidence type="ECO:0000256" key="3">
    <source>
        <dbReference type="ARBA" id="ARBA00004958"/>
    </source>
</evidence>
<evidence type="ECO:0000256" key="4">
    <source>
        <dbReference type="ARBA" id="ARBA00010869"/>
    </source>
</evidence>
<sequence>MTEQVGLADIAAAREVLEGVTVTTPMEESRWLSSLVGGPVLLKCENLQRTGSFKARGAFVRISRLSEEERAHGVVAASAGNHAQGVALAATTLGIRSTVFMPEGAPIPKEKATRGYGADVVFHGRYLEDSLAAARAFAEETGAVLIHPFDHVDVVAGQGTLGLEVLEQVPDVRTVLVPAGGGGLLAGVAIAIKALRPDVRVVGVQAEGAAAFPGSLAAGQPVPLESMSTMADGIAVGRPGDITFAAVRDHVDDIITVSEESLSQALLALVERAKQVVEPAGAAAVAALLDNPGGFETPAVAVLSGGNIDPLLLSKVIRHGLAAAGRYLYLLVCIPDVPGGLSSLLAEIGDEGANVLEVAHERISPSLTLNEVEVRIQLETRGEAHAEHLVERLRQRGYRVAG</sequence>
<comment type="caution">
    <text evidence="13">The sequence shown here is derived from an EMBL/GenBank/DDBJ whole genome shotgun (WGS) entry which is preliminary data.</text>
</comment>
<evidence type="ECO:0000313" key="13">
    <source>
        <dbReference type="EMBL" id="MCF6376579.1"/>
    </source>
</evidence>
<dbReference type="RefSeq" id="WP_236398828.1">
    <property type="nucleotide sequence ID" value="NZ_JAKJHZ010000003.1"/>
</dbReference>
<dbReference type="InterPro" id="IPR000634">
    <property type="entry name" value="Ser/Thr_deHydtase_PyrdxlP-BS"/>
</dbReference>
<evidence type="ECO:0000256" key="1">
    <source>
        <dbReference type="ARBA" id="ARBA00001933"/>
    </source>
</evidence>
<gene>
    <name evidence="13" type="primary">ilvA</name>
    <name evidence="13" type="ORF">L2K70_03100</name>
</gene>
<comment type="pathway">
    <text evidence="2">Amino-acid biosynthesis; L-isoleucine biosynthesis; 2-oxobutanoate from L-threonine: step 1/1.</text>
</comment>
<name>A0ABS9H8L8_9ACTN</name>
<dbReference type="InterPro" id="IPR044561">
    <property type="entry name" value="ACT_ThrD-II-like"/>
</dbReference>
<dbReference type="SUPFAM" id="SSF53686">
    <property type="entry name" value="Tryptophan synthase beta subunit-like PLP-dependent enzymes"/>
    <property type="match status" value="1"/>
</dbReference>
<accession>A0ABS9H8L8</accession>
<comment type="subunit">
    <text evidence="5">In the native structure, TdcB is in a dimeric form, whereas in the TdcB-AMP complex, it exists in a tetrameric form (dimer of dimers).</text>
</comment>
<comment type="similarity">
    <text evidence="4">Belongs to the serine/threonine dehydratase family.</text>
</comment>
<evidence type="ECO:0000313" key="14">
    <source>
        <dbReference type="Proteomes" id="UP001201161"/>
    </source>
</evidence>
<feature type="domain" description="ACT" evidence="12">
    <location>
        <begin position="329"/>
        <end position="402"/>
    </location>
</feature>
<dbReference type="Proteomes" id="UP001201161">
    <property type="component" value="Unassembled WGS sequence"/>
</dbReference>
<dbReference type="PANTHER" id="PTHR48078:SF6">
    <property type="entry name" value="L-THREONINE DEHYDRATASE CATABOLIC TDCB"/>
    <property type="match status" value="1"/>
</dbReference>
<keyword evidence="9" id="KW-0100">Branched-chain amino acid biosynthesis</keyword>
<dbReference type="CDD" id="cd01562">
    <property type="entry name" value="Thr-dehyd"/>
    <property type="match status" value="1"/>
</dbReference>
<protein>
    <recommendedName>
        <fullName evidence="7">L-threonine dehydratase catabolic TdcB</fullName>
        <ecNumber evidence="6">4.3.1.19</ecNumber>
    </recommendedName>
</protein>
<dbReference type="InterPro" id="IPR001926">
    <property type="entry name" value="TrpB-like_PALP"/>
</dbReference>
<keyword evidence="11 13" id="KW-0456">Lyase</keyword>
<evidence type="ECO:0000256" key="5">
    <source>
        <dbReference type="ARBA" id="ARBA00011447"/>
    </source>
</evidence>
<dbReference type="InterPro" id="IPR036052">
    <property type="entry name" value="TrpB-like_PALP_sf"/>
</dbReference>
<reference evidence="13 14" key="1">
    <citation type="submission" date="2022-01" db="EMBL/GenBank/DDBJ databases">
        <title>Nocardioides sp. nov., an actinomycete isolated from mining soil.</title>
        <authorList>
            <person name="Liu L."/>
        </authorList>
    </citation>
    <scope>NUCLEOTIDE SEQUENCE [LARGE SCALE GENOMIC DNA]</scope>
    <source>
        <strain evidence="13 14">KLBMP 9356</strain>
    </source>
</reference>
<keyword evidence="14" id="KW-1185">Reference proteome</keyword>
<dbReference type="InterPro" id="IPR002912">
    <property type="entry name" value="ACT_dom"/>
</dbReference>
<proteinExistence type="inferred from homology"/>
<dbReference type="NCBIfam" id="TIGR01127">
    <property type="entry name" value="ilvA_1Cterm"/>
    <property type="match status" value="1"/>
</dbReference>
<dbReference type="EMBL" id="JAKJHZ010000003">
    <property type="protein sequence ID" value="MCF6376579.1"/>
    <property type="molecule type" value="Genomic_DNA"/>
</dbReference>
<dbReference type="InterPro" id="IPR005789">
    <property type="entry name" value="Thr_deHydtase_catblc"/>
</dbReference>
<evidence type="ECO:0000256" key="9">
    <source>
        <dbReference type="ARBA" id="ARBA00022624"/>
    </source>
</evidence>
<evidence type="ECO:0000259" key="12">
    <source>
        <dbReference type="PROSITE" id="PS51671"/>
    </source>
</evidence>
<keyword evidence="9" id="KW-0028">Amino-acid biosynthesis</keyword>
<evidence type="ECO:0000256" key="11">
    <source>
        <dbReference type="ARBA" id="ARBA00023239"/>
    </source>
</evidence>
<dbReference type="InterPro" id="IPR050147">
    <property type="entry name" value="Ser/Thr_Dehydratase"/>
</dbReference>
<dbReference type="PROSITE" id="PS00165">
    <property type="entry name" value="DEHYDRATASE_SER_THR"/>
    <property type="match status" value="1"/>
</dbReference>
<dbReference type="PROSITE" id="PS51671">
    <property type="entry name" value="ACT"/>
    <property type="match status" value="1"/>
</dbReference>
<evidence type="ECO:0000256" key="7">
    <source>
        <dbReference type="ARBA" id="ARBA00022248"/>
    </source>
</evidence>
<dbReference type="CDD" id="cd04886">
    <property type="entry name" value="ACT_ThrD-II-like"/>
    <property type="match status" value="1"/>
</dbReference>
<dbReference type="GO" id="GO:0004794">
    <property type="term" value="F:threonine deaminase activity"/>
    <property type="evidence" value="ECO:0007669"/>
    <property type="project" value="UniProtKB-EC"/>
</dbReference>